<name>A0A7S3ITG4_9SPIT</name>
<proteinExistence type="inferred from homology"/>
<dbReference type="HAMAP" id="MF_00499">
    <property type="entry name" value="Ribosomal_eL13"/>
    <property type="match status" value="1"/>
</dbReference>
<dbReference type="GO" id="GO:0003735">
    <property type="term" value="F:structural constituent of ribosome"/>
    <property type="evidence" value="ECO:0007669"/>
    <property type="project" value="InterPro"/>
</dbReference>
<dbReference type="GO" id="GO:0003723">
    <property type="term" value="F:RNA binding"/>
    <property type="evidence" value="ECO:0007669"/>
    <property type="project" value="TreeGrafter"/>
</dbReference>
<dbReference type="EMBL" id="HBIH01027423">
    <property type="protein sequence ID" value="CAE0330345.1"/>
    <property type="molecule type" value="Transcribed_RNA"/>
</dbReference>
<dbReference type="InterPro" id="IPR001380">
    <property type="entry name" value="Ribosomal_eL13"/>
</dbReference>
<keyword evidence="3" id="KW-0687">Ribonucleoprotein</keyword>
<dbReference type="PANTHER" id="PTHR11722:SF0">
    <property type="entry name" value="LARGE RIBOSOMAL SUBUNIT PROTEIN EL13"/>
    <property type="match status" value="1"/>
</dbReference>
<dbReference type="AlphaFoldDB" id="A0A7S3ITG4"/>
<protein>
    <recommendedName>
        <fullName evidence="5">60S ribosomal protein L13</fullName>
    </recommendedName>
</protein>
<comment type="similarity">
    <text evidence="1">Belongs to the eukaryotic ribosomal protein eL13 family.</text>
</comment>
<dbReference type="GO" id="GO:0022625">
    <property type="term" value="C:cytosolic large ribosomal subunit"/>
    <property type="evidence" value="ECO:0007669"/>
    <property type="project" value="TreeGrafter"/>
</dbReference>
<evidence type="ECO:0000256" key="3">
    <source>
        <dbReference type="ARBA" id="ARBA00023274"/>
    </source>
</evidence>
<accession>A0A7S3ITG4</accession>
<evidence type="ECO:0000256" key="2">
    <source>
        <dbReference type="ARBA" id="ARBA00022980"/>
    </source>
</evidence>
<evidence type="ECO:0008006" key="5">
    <source>
        <dbReference type="Google" id="ProtNLM"/>
    </source>
</evidence>
<dbReference type="Pfam" id="PF01294">
    <property type="entry name" value="Ribosomal_L13e"/>
    <property type="match status" value="1"/>
</dbReference>
<evidence type="ECO:0000313" key="4">
    <source>
        <dbReference type="EMBL" id="CAE0330345.1"/>
    </source>
</evidence>
<sequence length="209" mass="24137">MVKHNRVLQSSHLRKHWMRRVRCFFNKTAHKKIRAETRTKKAAAVFPRPISKLRPLVHSQTRKYAAKIRFGRGFNLAELKAAKLSPAFAQTVGITVDHRRRAHNAEIHDSNVKRLNEYKEKMILFPTHEGQPKKGEINDSTAEKLKDVQQNTASGVFSVPALKKRCKPEPLTKEIKSEKVYQKLRKLIVDRKYNGKRIKRAADAEAAKK</sequence>
<dbReference type="GO" id="GO:0006412">
    <property type="term" value="P:translation"/>
    <property type="evidence" value="ECO:0007669"/>
    <property type="project" value="InterPro"/>
</dbReference>
<dbReference type="PANTHER" id="PTHR11722">
    <property type="entry name" value="60S RIBOSOMAL PROTEIN L13"/>
    <property type="match status" value="1"/>
</dbReference>
<organism evidence="4">
    <name type="scientific">Strombidium inclinatum</name>
    <dbReference type="NCBI Taxonomy" id="197538"/>
    <lineage>
        <taxon>Eukaryota</taxon>
        <taxon>Sar</taxon>
        <taxon>Alveolata</taxon>
        <taxon>Ciliophora</taxon>
        <taxon>Intramacronucleata</taxon>
        <taxon>Spirotrichea</taxon>
        <taxon>Oligotrichia</taxon>
        <taxon>Strombidiidae</taxon>
        <taxon>Strombidium</taxon>
    </lineage>
</organism>
<reference evidence="4" key="1">
    <citation type="submission" date="2021-01" db="EMBL/GenBank/DDBJ databases">
        <authorList>
            <person name="Corre E."/>
            <person name="Pelletier E."/>
            <person name="Niang G."/>
            <person name="Scheremetjew M."/>
            <person name="Finn R."/>
            <person name="Kale V."/>
            <person name="Holt S."/>
            <person name="Cochrane G."/>
            <person name="Meng A."/>
            <person name="Brown T."/>
            <person name="Cohen L."/>
        </authorList>
    </citation>
    <scope>NUCLEOTIDE SEQUENCE</scope>
    <source>
        <strain evidence="4">S3</strain>
    </source>
</reference>
<keyword evidence="2" id="KW-0689">Ribosomal protein</keyword>
<gene>
    <name evidence="4" type="ORF">SINC0208_LOCUS10977</name>
</gene>
<evidence type="ECO:0000256" key="1">
    <source>
        <dbReference type="ARBA" id="ARBA00005640"/>
    </source>
</evidence>